<dbReference type="EMBL" id="BSYO01000026">
    <property type="protein sequence ID" value="GMH23283.1"/>
    <property type="molecule type" value="Genomic_DNA"/>
</dbReference>
<evidence type="ECO:0000256" key="2">
    <source>
        <dbReference type="SAM" id="MobiDB-lite"/>
    </source>
</evidence>
<keyword evidence="1" id="KW-0479">Metal-binding</keyword>
<dbReference type="SUPFAM" id="SSF57850">
    <property type="entry name" value="RING/U-box"/>
    <property type="match status" value="1"/>
</dbReference>
<dbReference type="InterPro" id="IPR013083">
    <property type="entry name" value="Znf_RING/FYVE/PHD"/>
</dbReference>
<dbReference type="SMART" id="SM00184">
    <property type="entry name" value="RING"/>
    <property type="match status" value="1"/>
</dbReference>
<gene>
    <name evidence="4" type="ORF">Nepgr_025126</name>
</gene>
<keyword evidence="1" id="KW-0863">Zinc-finger</keyword>
<dbReference type="PANTHER" id="PTHR31150">
    <property type="entry name" value="EXPRESSED PROTEIN"/>
    <property type="match status" value="1"/>
</dbReference>
<sequence length="140" mass="15220">MPWKMEKANPSASDQGLRRKTAPQAFHWMEKSQPSASSLKQLRKSTTHRKSKNLSKMSAPKHHIRWKVCADSNNTVGKECCLCQKDLAVAPSGGKPAFGILPVASIMPCGHAFHHDCLEIGGLNQQPGDPPCVLCTSSDS</sequence>
<comment type="caution">
    <text evidence="4">The sequence shown here is derived from an EMBL/GenBank/DDBJ whole genome shotgun (WGS) entry which is preliminary data.</text>
</comment>
<keyword evidence="1" id="KW-0862">Zinc</keyword>
<name>A0AAD3T459_NEPGR</name>
<feature type="compositionally biased region" description="Basic residues" evidence="2">
    <location>
        <begin position="41"/>
        <end position="59"/>
    </location>
</feature>
<accession>A0AAD3T459</accession>
<evidence type="ECO:0000313" key="5">
    <source>
        <dbReference type="Proteomes" id="UP001279734"/>
    </source>
</evidence>
<dbReference type="InterPro" id="IPR001841">
    <property type="entry name" value="Znf_RING"/>
</dbReference>
<dbReference type="PANTHER" id="PTHR31150:SF6">
    <property type="entry name" value="ZINC ION BINDING PROTEIN"/>
    <property type="match status" value="1"/>
</dbReference>
<evidence type="ECO:0000259" key="3">
    <source>
        <dbReference type="PROSITE" id="PS50089"/>
    </source>
</evidence>
<dbReference type="AlphaFoldDB" id="A0AAD3T459"/>
<dbReference type="Gene3D" id="3.30.40.10">
    <property type="entry name" value="Zinc/RING finger domain, C3HC4 (zinc finger)"/>
    <property type="match status" value="1"/>
</dbReference>
<dbReference type="PROSITE" id="PS50089">
    <property type="entry name" value="ZF_RING_2"/>
    <property type="match status" value="1"/>
</dbReference>
<dbReference type="GO" id="GO:0008270">
    <property type="term" value="F:zinc ion binding"/>
    <property type="evidence" value="ECO:0007669"/>
    <property type="project" value="UniProtKB-KW"/>
</dbReference>
<dbReference type="Proteomes" id="UP001279734">
    <property type="component" value="Unassembled WGS sequence"/>
</dbReference>
<evidence type="ECO:0000313" key="4">
    <source>
        <dbReference type="EMBL" id="GMH23283.1"/>
    </source>
</evidence>
<keyword evidence="5" id="KW-1185">Reference proteome</keyword>
<feature type="region of interest" description="Disordered" evidence="2">
    <location>
        <begin position="1"/>
        <end position="59"/>
    </location>
</feature>
<organism evidence="4 5">
    <name type="scientific">Nepenthes gracilis</name>
    <name type="common">Slender pitcher plant</name>
    <dbReference type="NCBI Taxonomy" id="150966"/>
    <lineage>
        <taxon>Eukaryota</taxon>
        <taxon>Viridiplantae</taxon>
        <taxon>Streptophyta</taxon>
        <taxon>Embryophyta</taxon>
        <taxon>Tracheophyta</taxon>
        <taxon>Spermatophyta</taxon>
        <taxon>Magnoliopsida</taxon>
        <taxon>eudicotyledons</taxon>
        <taxon>Gunneridae</taxon>
        <taxon>Pentapetalae</taxon>
        <taxon>Caryophyllales</taxon>
        <taxon>Nepenthaceae</taxon>
        <taxon>Nepenthes</taxon>
    </lineage>
</organism>
<reference evidence="4" key="1">
    <citation type="submission" date="2023-05" db="EMBL/GenBank/DDBJ databases">
        <title>Nepenthes gracilis genome sequencing.</title>
        <authorList>
            <person name="Fukushima K."/>
        </authorList>
    </citation>
    <scope>NUCLEOTIDE SEQUENCE</scope>
    <source>
        <strain evidence="4">SING2019-196</strain>
    </source>
</reference>
<feature type="domain" description="RING-type" evidence="3">
    <location>
        <begin position="80"/>
        <end position="136"/>
    </location>
</feature>
<protein>
    <recommendedName>
        <fullName evidence="3">RING-type domain-containing protein</fullName>
    </recommendedName>
</protein>
<evidence type="ECO:0000256" key="1">
    <source>
        <dbReference type="PROSITE-ProRule" id="PRU00175"/>
    </source>
</evidence>
<proteinExistence type="predicted"/>